<evidence type="ECO:0000256" key="2">
    <source>
        <dbReference type="ARBA" id="ARBA00035112"/>
    </source>
</evidence>
<dbReference type="Proteomes" id="UP000807342">
    <property type="component" value="Unassembled WGS sequence"/>
</dbReference>
<dbReference type="AlphaFoldDB" id="A0A9P6BY65"/>
<sequence>FNRELIDIVYEQDPSPTVDTAWRELYEFSGSTLPGQEKIPSFNETLEFVRKKGSRIRMLDVFHQLHCLDMVRQALYPHHYSHSIDPGHVTHCINSVRQSIMCMVDVSVVSWEWSQELDALIESEGNMHVCRDFDGIKEWALENHFDRQFIE</sequence>
<evidence type="ECO:0000313" key="5">
    <source>
        <dbReference type="Proteomes" id="UP000807342"/>
    </source>
</evidence>
<dbReference type="OrthoDB" id="3687641at2759"/>
<reference evidence="3" key="1">
    <citation type="submission" date="2020-11" db="EMBL/GenBank/DDBJ databases">
        <authorList>
            <consortium name="DOE Joint Genome Institute"/>
            <person name="Ahrendt S."/>
            <person name="Riley R."/>
            <person name="Andreopoulos W."/>
            <person name="Labutti K."/>
            <person name="Pangilinan J."/>
            <person name="Ruiz-Duenas F.J."/>
            <person name="Barrasa J.M."/>
            <person name="Sanchez-Garcia M."/>
            <person name="Camarero S."/>
            <person name="Miyauchi S."/>
            <person name="Serrano A."/>
            <person name="Linde D."/>
            <person name="Babiker R."/>
            <person name="Drula E."/>
            <person name="Ayuso-Fernandez I."/>
            <person name="Pacheco R."/>
            <person name="Padilla G."/>
            <person name="Ferreira P."/>
            <person name="Barriuso J."/>
            <person name="Kellner H."/>
            <person name="Castanera R."/>
            <person name="Alfaro M."/>
            <person name="Ramirez L."/>
            <person name="Pisabarro A.G."/>
            <person name="Kuo A."/>
            <person name="Tritt A."/>
            <person name="Lipzen A."/>
            <person name="He G."/>
            <person name="Yan M."/>
            <person name="Ng V."/>
            <person name="Cullen D."/>
            <person name="Martin F."/>
            <person name="Rosso M.-N."/>
            <person name="Henrissat B."/>
            <person name="Hibbett D."/>
            <person name="Martinez A.T."/>
            <person name="Grigoriev I.V."/>
        </authorList>
    </citation>
    <scope>NUCLEOTIDE SEQUENCE</scope>
    <source>
        <strain evidence="3">MF-IS2</strain>
    </source>
</reference>
<protein>
    <submittedName>
        <fullName evidence="3">Uncharacterized protein</fullName>
    </submittedName>
</protein>
<comment type="pathway">
    <text evidence="1">Mycotoxin biosynthesis.</text>
</comment>
<feature type="non-terminal residue" evidence="3">
    <location>
        <position position="1"/>
    </location>
</feature>
<dbReference type="InterPro" id="IPR021765">
    <property type="entry name" value="UstYa-like"/>
</dbReference>
<dbReference type="PANTHER" id="PTHR33365:SF4">
    <property type="entry name" value="CYCLOCHLOROTINE BIOSYNTHESIS PROTEIN O"/>
    <property type="match status" value="1"/>
</dbReference>
<dbReference type="PANTHER" id="PTHR33365">
    <property type="entry name" value="YALI0B05434P"/>
    <property type="match status" value="1"/>
</dbReference>
<dbReference type="EMBL" id="MU151347">
    <property type="protein sequence ID" value="KAF9444801.1"/>
    <property type="molecule type" value="Genomic_DNA"/>
</dbReference>
<evidence type="ECO:0000256" key="1">
    <source>
        <dbReference type="ARBA" id="ARBA00004685"/>
    </source>
</evidence>
<comment type="similarity">
    <text evidence="2">Belongs to the ustYa family.</text>
</comment>
<dbReference type="GO" id="GO:0043386">
    <property type="term" value="P:mycotoxin biosynthetic process"/>
    <property type="evidence" value="ECO:0007669"/>
    <property type="project" value="InterPro"/>
</dbReference>
<proteinExistence type="inferred from homology"/>
<dbReference type="Pfam" id="PF11807">
    <property type="entry name" value="UstYa"/>
    <property type="match status" value="1"/>
</dbReference>
<accession>A0A9P6BY65</accession>
<evidence type="ECO:0000313" key="4">
    <source>
        <dbReference type="EMBL" id="KAF9445093.1"/>
    </source>
</evidence>
<evidence type="ECO:0000313" key="3">
    <source>
        <dbReference type="EMBL" id="KAF9444801.1"/>
    </source>
</evidence>
<dbReference type="EMBL" id="MU151325">
    <property type="protein sequence ID" value="KAF9445093.1"/>
    <property type="molecule type" value="Genomic_DNA"/>
</dbReference>
<keyword evidence="5" id="KW-1185">Reference proteome</keyword>
<comment type="caution">
    <text evidence="3">The sequence shown here is derived from an EMBL/GenBank/DDBJ whole genome shotgun (WGS) entry which is preliminary data.</text>
</comment>
<organism evidence="3 5">
    <name type="scientific">Macrolepiota fuliginosa MF-IS2</name>
    <dbReference type="NCBI Taxonomy" id="1400762"/>
    <lineage>
        <taxon>Eukaryota</taxon>
        <taxon>Fungi</taxon>
        <taxon>Dikarya</taxon>
        <taxon>Basidiomycota</taxon>
        <taxon>Agaricomycotina</taxon>
        <taxon>Agaricomycetes</taxon>
        <taxon>Agaricomycetidae</taxon>
        <taxon>Agaricales</taxon>
        <taxon>Agaricineae</taxon>
        <taxon>Agaricaceae</taxon>
        <taxon>Macrolepiota</taxon>
    </lineage>
</organism>
<gene>
    <name evidence="4" type="ORF">P691DRAFT_676331</name>
    <name evidence="3" type="ORF">P691DRAFT_676938</name>
</gene>
<name>A0A9P6BY65_9AGAR</name>